<evidence type="ECO:0000259" key="2">
    <source>
        <dbReference type="PROSITE" id="PS50943"/>
    </source>
</evidence>
<evidence type="ECO:0000256" key="1">
    <source>
        <dbReference type="ARBA" id="ARBA00023125"/>
    </source>
</evidence>
<accession>A0ABS2R394</accession>
<feature type="domain" description="HTH cro/C1-type" evidence="2">
    <location>
        <begin position="8"/>
        <end position="62"/>
    </location>
</feature>
<dbReference type="Proteomes" id="UP000823485">
    <property type="component" value="Unassembled WGS sequence"/>
</dbReference>
<protein>
    <submittedName>
        <fullName evidence="3">Transcriptional regulator with XRE-family HTH domain</fullName>
    </submittedName>
</protein>
<dbReference type="SMART" id="SM00530">
    <property type="entry name" value="HTH_XRE"/>
    <property type="match status" value="1"/>
</dbReference>
<gene>
    <name evidence="3" type="ORF">JOC94_001031</name>
</gene>
<dbReference type="CDD" id="cd00093">
    <property type="entry name" value="HTH_XRE"/>
    <property type="match status" value="1"/>
</dbReference>
<dbReference type="Pfam" id="PF01381">
    <property type="entry name" value="HTH_3"/>
    <property type="match status" value="1"/>
</dbReference>
<dbReference type="RefSeq" id="WP_205178833.1">
    <property type="nucleotide sequence ID" value="NZ_JAFBFH010000005.1"/>
</dbReference>
<evidence type="ECO:0000313" key="3">
    <source>
        <dbReference type="EMBL" id="MBM7714059.1"/>
    </source>
</evidence>
<keyword evidence="1" id="KW-0238">DNA-binding</keyword>
<dbReference type="PROSITE" id="PS50943">
    <property type="entry name" value="HTH_CROC1"/>
    <property type="match status" value="1"/>
</dbReference>
<dbReference type="InterPro" id="IPR010982">
    <property type="entry name" value="Lambda_DNA-bd_dom_sf"/>
</dbReference>
<name>A0ABS2R394_9BACI</name>
<comment type="caution">
    <text evidence="3">The sequence shown here is derived from an EMBL/GenBank/DDBJ whole genome shotgun (WGS) entry which is preliminary data.</text>
</comment>
<dbReference type="InterPro" id="IPR050807">
    <property type="entry name" value="TransReg_Diox_bact_type"/>
</dbReference>
<organism evidence="3 4">
    <name type="scientific">Siminovitchia thermophila</name>
    <dbReference type="NCBI Taxonomy" id="1245522"/>
    <lineage>
        <taxon>Bacteria</taxon>
        <taxon>Bacillati</taxon>
        <taxon>Bacillota</taxon>
        <taxon>Bacilli</taxon>
        <taxon>Bacillales</taxon>
        <taxon>Bacillaceae</taxon>
        <taxon>Siminovitchia</taxon>
    </lineage>
</organism>
<reference evidence="3 4" key="1">
    <citation type="submission" date="2021-01" db="EMBL/GenBank/DDBJ databases">
        <title>Genomic Encyclopedia of Type Strains, Phase IV (KMG-IV): sequencing the most valuable type-strain genomes for metagenomic binning, comparative biology and taxonomic classification.</title>
        <authorList>
            <person name="Goeker M."/>
        </authorList>
    </citation>
    <scope>NUCLEOTIDE SEQUENCE [LARGE SCALE GENOMIC DNA]</scope>
    <source>
        <strain evidence="3 4">DSM 105453</strain>
    </source>
</reference>
<proteinExistence type="predicted"/>
<dbReference type="PANTHER" id="PTHR46797:SF2">
    <property type="entry name" value="TRANSCRIPTIONAL REGULATOR"/>
    <property type="match status" value="1"/>
</dbReference>
<dbReference type="PANTHER" id="PTHR46797">
    <property type="entry name" value="HTH-TYPE TRANSCRIPTIONAL REGULATOR"/>
    <property type="match status" value="1"/>
</dbReference>
<dbReference type="InterPro" id="IPR001387">
    <property type="entry name" value="Cro/C1-type_HTH"/>
</dbReference>
<sequence length="102" mass="11598">MINVGKRIKSLREQANMSGRLLAEKTNLDPSQISKIEKGVSKPSLDALERICKVLNISLSEFFSDSANEQTAEYKEFIETMNALTPMQRKLLSQFIQTFKTE</sequence>
<evidence type="ECO:0000313" key="4">
    <source>
        <dbReference type="Proteomes" id="UP000823485"/>
    </source>
</evidence>
<keyword evidence="4" id="KW-1185">Reference proteome</keyword>
<dbReference type="EMBL" id="JAFBFH010000005">
    <property type="protein sequence ID" value="MBM7714059.1"/>
    <property type="molecule type" value="Genomic_DNA"/>
</dbReference>
<dbReference type="SUPFAM" id="SSF47413">
    <property type="entry name" value="lambda repressor-like DNA-binding domains"/>
    <property type="match status" value="1"/>
</dbReference>
<dbReference type="Gene3D" id="1.10.260.40">
    <property type="entry name" value="lambda repressor-like DNA-binding domains"/>
    <property type="match status" value="1"/>
</dbReference>